<comment type="caution">
    <text evidence="2">The sequence shown here is derived from an EMBL/GenBank/DDBJ whole genome shotgun (WGS) entry which is preliminary data.</text>
</comment>
<keyword evidence="1" id="KW-0472">Membrane</keyword>
<dbReference type="Proteomes" id="UP001230986">
    <property type="component" value="Unassembled WGS sequence"/>
</dbReference>
<keyword evidence="1" id="KW-1133">Transmembrane helix</keyword>
<dbReference type="RefSeq" id="WP_286004030.1">
    <property type="nucleotide sequence ID" value="NZ_JASVEJ010000001.1"/>
</dbReference>
<keyword evidence="3" id="KW-1185">Reference proteome</keyword>
<keyword evidence="1" id="KW-0812">Transmembrane</keyword>
<gene>
    <name evidence="2" type="ORF">QQ055_00260</name>
</gene>
<evidence type="ECO:0000256" key="1">
    <source>
        <dbReference type="SAM" id="Phobius"/>
    </source>
</evidence>
<evidence type="ECO:0000313" key="3">
    <source>
        <dbReference type="Proteomes" id="UP001230986"/>
    </source>
</evidence>
<reference evidence="2 3" key="1">
    <citation type="submission" date="2023-06" db="EMBL/GenBank/DDBJ databases">
        <title>Whole genome sequence of Oscillatoria calcuttensis NRMC-F 0142.</title>
        <authorList>
            <person name="Shakena Fathima T."/>
            <person name="Muralitharan G."/>
            <person name="Thajuddin N."/>
        </authorList>
    </citation>
    <scope>NUCLEOTIDE SEQUENCE [LARGE SCALE GENOMIC DNA]</scope>
    <source>
        <strain evidence="2 3">NRMC-F 0142</strain>
    </source>
</reference>
<protein>
    <submittedName>
        <fullName evidence="2">Uncharacterized protein</fullName>
    </submittedName>
</protein>
<accession>A0ABT7LYP1</accession>
<evidence type="ECO:0000313" key="2">
    <source>
        <dbReference type="EMBL" id="MDL5055921.1"/>
    </source>
</evidence>
<organism evidence="2 3">
    <name type="scientific">Geitlerinema calcuttense NRMC-F 0142</name>
    <dbReference type="NCBI Taxonomy" id="2922238"/>
    <lineage>
        <taxon>Bacteria</taxon>
        <taxon>Bacillati</taxon>
        <taxon>Cyanobacteriota</taxon>
        <taxon>Cyanophyceae</taxon>
        <taxon>Geitlerinematales</taxon>
        <taxon>Geitlerinemataceae</taxon>
        <taxon>Geitlerinema</taxon>
    </lineage>
</organism>
<dbReference type="EMBL" id="JASVEJ010000001">
    <property type="protein sequence ID" value="MDL5055921.1"/>
    <property type="molecule type" value="Genomic_DNA"/>
</dbReference>
<proteinExistence type="predicted"/>
<sequence>MNTTFEMRNNEVVPAYPAKLSPDQRETVIDAANKRIERVHIYPCKTCGMPKVAVAHSDCFQCRSNRLTELSKAQHPPKQAPRSLTYPILFVGFVIAFLFSVWAFFFAETR</sequence>
<name>A0ABT7LYP1_9CYAN</name>
<feature type="transmembrane region" description="Helical" evidence="1">
    <location>
        <begin position="84"/>
        <end position="107"/>
    </location>
</feature>